<gene>
    <name evidence="2" type="ORF">LY90DRAFT_701311</name>
</gene>
<organism evidence="2 3">
    <name type="scientific">Neocallimastix californiae</name>
    <dbReference type="NCBI Taxonomy" id="1754190"/>
    <lineage>
        <taxon>Eukaryota</taxon>
        <taxon>Fungi</taxon>
        <taxon>Fungi incertae sedis</taxon>
        <taxon>Chytridiomycota</taxon>
        <taxon>Chytridiomycota incertae sedis</taxon>
        <taxon>Neocallimastigomycetes</taxon>
        <taxon>Neocallimastigales</taxon>
        <taxon>Neocallimastigaceae</taxon>
        <taxon>Neocallimastix</taxon>
    </lineage>
</organism>
<dbReference type="Proteomes" id="UP000193920">
    <property type="component" value="Unassembled WGS sequence"/>
</dbReference>
<feature type="non-terminal residue" evidence="2">
    <location>
        <position position="148"/>
    </location>
</feature>
<dbReference type="EMBL" id="MCOG01000062">
    <property type="protein sequence ID" value="ORY60362.1"/>
    <property type="molecule type" value="Genomic_DNA"/>
</dbReference>
<dbReference type="AlphaFoldDB" id="A0A1Y2DM68"/>
<sequence>MIISIYISKNVKQYQQIKTTKRANSQNCNNGIQYNHRNDIFLSNNLNTNFQYIARTSSHRYSLDTLPTYVSAGPSNSNIASSSTSNNTHKLTYPSYSNPIINTNYNTSDIMISTKKFAISTPTLHQSTSEHQNIQEKNSIESLPPPYT</sequence>
<protein>
    <submittedName>
        <fullName evidence="2">Uncharacterized protein</fullName>
    </submittedName>
</protein>
<reference evidence="2 3" key="1">
    <citation type="submission" date="2016-08" db="EMBL/GenBank/DDBJ databases">
        <title>A Parts List for Fungal Cellulosomes Revealed by Comparative Genomics.</title>
        <authorList>
            <consortium name="DOE Joint Genome Institute"/>
            <person name="Haitjema C.H."/>
            <person name="Gilmore S.P."/>
            <person name="Henske J.K."/>
            <person name="Solomon K.V."/>
            <person name="De Groot R."/>
            <person name="Kuo A."/>
            <person name="Mondo S.J."/>
            <person name="Salamov A.A."/>
            <person name="Labutti K."/>
            <person name="Zhao Z."/>
            <person name="Chiniquy J."/>
            <person name="Barry K."/>
            <person name="Brewer H.M."/>
            <person name="Purvine S.O."/>
            <person name="Wright A.T."/>
            <person name="Boxma B."/>
            <person name="Van Alen T."/>
            <person name="Hackstein J.H."/>
            <person name="Baker S.E."/>
            <person name="Grigoriev I.V."/>
            <person name="O'Malley M.A."/>
        </authorList>
    </citation>
    <scope>NUCLEOTIDE SEQUENCE [LARGE SCALE GENOMIC DNA]</scope>
    <source>
        <strain evidence="2 3">G1</strain>
    </source>
</reference>
<evidence type="ECO:0000256" key="1">
    <source>
        <dbReference type="SAM" id="MobiDB-lite"/>
    </source>
</evidence>
<evidence type="ECO:0000313" key="2">
    <source>
        <dbReference type="EMBL" id="ORY60362.1"/>
    </source>
</evidence>
<keyword evidence="3" id="KW-1185">Reference proteome</keyword>
<accession>A0A1Y2DM68</accession>
<proteinExistence type="predicted"/>
<name>A0A1Y2DM68_9FUNG</name>
<evidence type="ECO:0000313" key="3">
    <source>
        <dbReference type="Proteomes" id="UP000193920"/>
    </source>
</evidence>
<feature type="region of interest" description="Disordered" evidence="1">
    <location>
        <begin position="123"/>
        <end position="148"/>
    </location>
</feature>
<comment type="caution">
    <text evidence="2">The sequence shown here is derived from an EMBL/GenBank/DDBJ whole genome shotgun (WGS) entry which is preliminary data.</text>
</comment>
<feature type="compositionally biased region" description="Polar residues" evidence="1">
    <location>
        <begin position="123"/>
        <end position="141"/>
    </location>
</feature>